<evidence type="ECO:0000313" key="2">
    <source>
        <dbReference type="Proteomes" id="UP000315423"/>
    </source>
</evidence>
<proteinExistence type="predicted"/>
<name>A0AC61S975_9EURY</name>
<sequence length="119" mass="13383">MKITGTVFLIIGGMGIILPLLPTTPFLLLALACYAKSSERLYHWLLYNKWFGEYIKNWHEGRGIPVKTKILTIAFLFITIGYSTVYVVPFFIGKAFLIMIAICVSIHILSFPTSKPNVG</sequence>
<organism evidence="1 2">
    <name type="scientific">Candidatus Methanomarinus sp</name>
    <dbReference type="NCBI Taxonomy" id="3386244"/>
    <lineage>
        <taxon>Archaea</taxon>
        <taxon>Methanobacteriati</taxon>
        <taxon>Methanobacteriota</taxon>
        <taxon>Stenosarchaea group</taxon>
        <taxon>Methanomicrobia</taxon>
        <taxon>Methanosarcinales</taxon>
        <taxon>ANME-2 cluster</taxon>
        <taxon>Candidatus Methanocomedenaceae</taxon>
        <taxon>Candidatus Methanomarinus</taxon>
    </lineage>
</organism>
<dbReference type="Proteomes" id="UP000315423">
    <property type="component" value="Unassembled WGS sequence"/>
</dbReference>
<gene>
    <name evidence="1" type="ORF">C5S46_06790</name>
</gene>
<comment type="caution">
    <text evidence="1">The sequence shown here is derived from an EMBL/GenBank/DDBJ whole genome shotgun (WGS) entry which is preliminary data.</text>
</comment>
<accession>A0AC61S975</accession>
<dbReference type="EMBL" id="QYBA01000231">
    <property type="protein sequence ID" value="TKY91263.1"/>
    <property type="molecule type" value="Genomic_DNA"/>
</dbReference>
<protein>
    <submittedName>
        <fullName evidence="1">DUF454 domain-containing protein</fullName>
    </submittedName>
</protein>
<reference evidence="1" key="1">
    <citation type="submission" date="2018-09" db="EMBL/GenBank/DDBJ databases">
        <title>A genomic encyclopedia of anaerobic methanotrophic archaea.</title>
        <authorList>
            <person name="Skennerton C.T."/>
            <person name="Chadwick G.L."/>
            <person name="Laso-Perez R."/>
            <person name="Leu A.O."/>
            <person name="Speth D.R."/>
            <person name="Yu H."/>
            <person name="Morgan-Lang C."/>
            <person name="Hatzenpichler R."/>
            <person name="Goudeau D."/>
            <person name="Malmstrom R."/>
            <person name="Woyke T."/>
            <person name="Hallam S."/>
            <person name="Tyson G.W."/>
            <person name="Wegener G."/>
            <person name="Boetius A."/>
            <person name="Orphan V.J."/>
        </authorList>
    </citation>
    <scope>NUCLEOTIDE SEQUENCE</scope>
    <source>
        <strain evidence="1">CONS3730D10UFb2</strain>
    </source>
</reference>
<evidence type="ECO:0000313" key="1">
    <source>
        <dbReference type="EMBL" id="TKY91263.1"/>
    </source>
</evidence>